<dbReference type="Proteomes" id="UP000012589">
    <property type="component" value="Unassembled WGS sequence"/>
</dbReference>
<protein>
    <submittedName>
        <fullName evidence="1">Uncharacterized protein</fullName>
    </submittedName>
</protein>
<dbReference type="STRING" id="1235802.C823_05482"/>
<comment type="caution">
    <text evidence="1">The sequence shown here is derived from an EMBL/GenBank/DDBJ whole genome shotgun (WGS) entry which is preliminary data.</text>
</comment>
<dbReference type="eggNOG" id="ENOG502Z8D4">
    <property type="taxonomic scope" value="Bacteria"/>
</dbReference>
<sequence length="303" mass="34627">MKLGDMVMVVENHKGTETNFLLNLTDYMEAALKLWGEHAEDMAGVVSTLYETKAGKKDWSDLYFAANKSIHASFCTGEAQLRGFLAGNFNDGEWSFDEGHCSGECLEVLRIYNLKTDGHSLFPYLHHERVEHTFHAGEVLHNMNGNDYRVLAALSPDDLLVMSLTDSQIIVGRGVKLYERYPKGERPDDESVVTGIEWDHGVYLGQDITRIDFDILKQEYGEPDRVENVSDMRDMVRRNFWMQKNVEQKEGLPDRVRNAARDCLENTFGTSEPEVFDKMLDKGVYDGMYHARDEQRQIAGPSR</sequence>
<dbReference type="HOGENOM" id="CLU_926678_0_0_9"/>
<accession>N2A4V2</accession>
<organism evidence="1 2">
    <name type="scientific">Eubacterium plexicaudatum ASF492</name>
    <dbReference type="NCBI Taxonomy" id="1235802"/>
    <lineage>
        <taxon>Bacteria</taxon>
        <taxon>Bacillati</taxon>
        <taxon>Bacillota</taxon>
        <taxon>Clostridia</taxon>
        <taxon>Eubacteriales</taxon>
        <taxon>Eubacteriaceae</taxon>
        <taxon>Eubacterium</taxon>
    </lineage>
</organism>
<dbReference type="PATRIC" id="fig|1235802.3.peg.5783"/>
<evidence type="ECO:0000313" key="2">
    <source>
        <dbReference type="Proteomes" id="UP000012589"/>
    </source>
</evidence>
<reference evidence="1 2" key="1">
    <citation type="journal article" date="2014" name="Genome Announc.">
        <title>Draft genome sequences of the altered schaedler flora, a defined bacterial community from gnotobiotic mice.</title>
        <authorList>
            <person name="Wannemuehler M.J."/>
            <person name="Overstreet A.M."/>
            <person name="Ward D.V."/>
            <person name="Phillips G.J."/>
        </authorList>
    </citation>
    <scope>NUCLEOTIDE SEQUENCE [LARGE SCALE GENOMIC DNA]</scope>
    <source>
        <strain evidence="1 2">ASF492</strain>
    </source>
</reference>
<dbReference type="EMBL" id="AQFT01000163">
    <property type="protein sequence ID" value="EMZ19399.1"/>
    <property type="molecule type" value="Genomic_DNA"/>
</dbReference>
<name>N2A4V2_9FIRM</name>
<evidence type="ECO:0000313" key="1">
    <source>
        <dbReference type="EMBL" id="EMZ19399.1"/>
    </source>
</evidence>
<dbReference type="OrthoDB" id="1913757at2"/>
<keyword evidence="2" id="KW-1185">Reference proteome</keyword>
<gene>
    <name evidence="1" type="ORF">C823_05482</name>
</gene>
<dbReference type="AlphaFoldDB" id="N2A4V2"/>
<proteinExistence type="predicted"/>